<dbReference type="PANTHER" id="PTHR30572">
    <property type="entry name" value="MEMBRANE COMPONENT OF TRANSPORTER-RELATED"/>
    <property type="match status" value="1"/>
</dbReference>
<name>A0A1B1S8E3_9BACT</name>
<evidence type="ECO:0000256" key="6">
    <source>
        <dbReference type="ARBA" id="ARBA00038076"/>
    </source>
</evidence>
<dbReference type="Pfam" id="PF12704">
    <property type="entry name" value="MacB_PCD"/>
    <property type="match status" value="1"/>
</dbReference>
<dbReference type="PANTHER" id="PTHR30572:SF4">
    <property type="entry name" value="ABC TRANSPORTER PERMEASE YTRF"/>
    <property type="match status" value="1"/>
</dbReference>
<comment type="similarity">
    <text evidence="6">Belongs to the ABC-4 integral membrane protein family.</text>
</comment>
<organism evidence="10 11">
    <name type="scientific">Muribaculum intestinale</name>
    <dbReference type="NCBI Taxonomy" id="1796646"/>
    <lineage>
        <taxon>Bacteria</taxon>
        <taxon>Pseudomonadati</taxon>
        <taxon>Bacteroidota</taxon>
        <taxon>Bacteroidia</taxon>
        <taxon>Bacteroidales</taxon>
        <taxon>Muribaculaceae</taxon>
        <taxon>Muribaculum</taxon>
    </lineage>
</organism>
<feature type="domain" description="ABC3 transporter permease C-terminal" evidence="8">
    <location>
        <begin position="290"/>
        <end position="410"/>
    </location>
</feature>
<evidence type="ECO:0000256" key="7">
    <source>
        <dbReference type="SAM" id="Phobius"/>
    </source>
</evidence>
<dbReference type="Proteomes" id="UP000186351">
    <property type="component" value="Chromosome"/>
</dbReference>
<proteinExistence type="inferred from homology"/>
<feature type="domain" description="MacB-like periplasmic core" evidence="9">
    <location>
        <begin position="25"/>
        <end position="250"/>
    </location>
</feature>
<dbReference type="GO" id="GO:0005886">
    <property type="term" value="C:plasma membrane"/>
    <property type="evidence" value="ECO:0007669"/>
    <property type="project" value="UniProtKB-SubCell"/>
</dbReference>
<evidence type="ECO:0000256" key="3">
    <source>
        <dbReference type="ARBA" id="ARBA00022692"/>
    </source>
</evidence>
<gene>
    <name evidence="10" type="ORF">A4V02_04685</name>
</gene>
<evidence type="ECO:0008006" key="12">
    <source>
        <dbReference type="Google" id="ProtNLM"/>
    </source>
</evidence>
<dbReference type="InterPro" id="IPR050250">
    <property type="entry name" value="Macrolide_Exporter_MacB"/>
</dbReference>
<keyword evidence="3 7" id="KW-0812">Transmembrane</keyword>
<dbReference type="STRING" id="1796646.A4V02_04685"/>
<dbReference type="AlphaFoldDB" id="A0A1B1S8E3"/>
<dbReference type="InterPro" id="IPR025857">
    <property type="entry name" value="MacB_PCD"/>
</dbReference>
<dbReference type="OrthoDB" id="9770036at2"/>
<dbReference type="EMBL" id="CP015402">
    <property type="protein sequence ID" value="ANU63078.1"/>
    <property type="molecule type" value="Genomic_DNA"/>
</dbReference>
<evidence type="ECO:0000313" key="10">
    <source>
        <dbReference type="EMBL" id="ANU63078.1"/>
    </source>
</evidence>
<dbReference type="Pfam" id="PF02687">
    <property type="entry name" value="FtsX"/>
    <property type="match status" value="1"/>
</dbReference>
<accession>A0A1B1S8E3</accession>
<dbReference type="GeneID" id="65536143"/>
<comment type="subcellular location">
    <subcellularLocation>
        <location evidence="1">Cell membrane</location>
        <topology evidence="1">Multi-pass membrane protein</topology>
    </subcellularLocation>
</comment>
<evidence type="ECO:0000256" key="2">
    <source>
        <dbReference type="ARBA" id="ARBA00022475"/>
    </source>
</evidence>
<dbReference type="GO" id="GO:0022857">
    <property type="term" value="F:transmembrane transporter activity"/>
    <property type="evidence" value="ECO:0007669"/>
    <property type="project" value="TreeGrafter"/>
</dbReference>
<accession>A0A1Z2XK74</accession>
<feature type="transmembrane region" description="Helical" evidence="7">
    <location>
        <begin position="374"/>
        <end position="400"/>
    </location>
</feature>
<feature type="transmembrane region" description="Helical" evidence="7">
    <location>
        <begin position="332"/>
        <end position="362"/>
    </location>
</feature>
<evidence type="ECO:0000256" key="5">
    <source>
        <dbReference type="ARBA" id="ARBA00023136"/>
    </source>
</evidence>
<keyword evidence="5 7" id="KW-0472">Membrane</keyword>
<reference evidence="11" key="1">
    <citation type="submission" date="2016-04" db="EMBL/GenBank/DDBJ databases">
        <title>Complete Genome Sequences of Twelve Strains of a Stable Defined Moderately Diverse Mouse Microbiota 2 (sDMDMm2).</title>
        <authorList>
            <person name="Uchimura Y."/>
            <person name="Wyss M."/>
            <person name="Brugiroux S."/>
            <person name="Limenitakis J.P."/>
            <person name="Stecher B."/>
            <person name="McCoy K.D."/>
            <person name="Macpherson A.J."/>
        </authorList>
    </citation>
    <scope>NUCLEOTIDE SEQUENCE [LARGE SCALE GENOMIC DNA]</scope>
    <source>
        <strain evidence="11">YL27</strain>
    </source>
</reference>
<feature type="transmembrane region" description="Helical" evidence="7">
    <location>
        <begin position="26"/>
        <end position="46"/>
    </location>
</feature>
<protein>
    <recommendedName>
        <fullName evidence="12">ABC transporter permease</fullName>
    </recommendedName>
</protein>
<evidence type="ECO:0000256" key="1">
    <source>
        <dbReference type="ARBA" id="ARBA00004651"/>
    </source>
</evidence>
<dbReference type="KEGG" id="pary:A4V02_04685"/>
<dbReference type="RefSeq" id="WP_068960437.1">
    <property type="nucleotide sequence ID" value="NZ_CAJTAP010000005.1"/>
</dbReference>
<evidence type="ECO:0000259" key="8">
    <source>
        <dbReference type="Pfam" id="PF02687"/>
    </source>
</evidence>
<feature type="transmembrane region" description="Helical" evidence="7">
    <location>
        <begin position="287"/>
        <end position="312"/>
    </location>
</feature>
<keyword evidence="4 7" id="KW-1133">Transmembrane helix</keyword>
<dbReference type="InterPro" id="IPR003838">
    <property type="entry name" value="ABC3_permease_C"/>
</dbReference>
<keyword evidence="11" id="KW-1185">Reference proteome</keyword>
<evidence type="ECO:0000313" key="11">
    <source>
        <dbReference type="Proteomes" id="UP000186351"/>
    </source>
</evidence>
<evidence type="ECO:0000256" key="4">
    <source>
        <dbReference type="ARBA" id="ARBA00022989"/>
    </source>
</evidence>
<keyword evidence="2" id="KW-1003">Cell membrane</keyword>
<sequence>MKNPIFDIDNWREITAMLSRNKTRTFLTAFGIFWGTAMLAMLMGGAQGVRGLMMRNFDGFATNSAFIFSSNTTRAYKGYQKGREWSLTQGDVDALRVGVPEIDAISGIVQAGGAVSYRDKSYVNGNILGFTPDYYQVMEPMLIEGRLLNESDEMQLRKNCLIGARVASELFGTESPIGKYVQANNIYYHVVGVVRPRNDNINIGGNMEEMLMLPLAVMRQNYNLGEKVYYVAFTVRDGCTPGKLRGRIKRILQSRHTISPEDDEAVPYWDISEDFEQVDGLFSGIDLLAIFVGFGSLLAGIIGVGNIMWIIVKERTQEIGIRRAIGARPRDIIAQILSEAVVLTTVAGVGGICFAVFILAVAGRLTAGPDGSEVSFQLAFSTAFAILGVFLVLGMGAGIIPAVKAMRIKPIEALNDN</sequence>
<evidence type="ECO:0000259" key="9">
    <source>
        <dbReference type="Pfam" id="PF12704"/>
    </source>
</evidence>